<reference evidence="4" key="1">
    <citation type="submission" date="2020-12" db="EMBL/GenBank/DDBJ databases">
        <title>Metabolic potential, ecology and presence of endohyphal bacteria is reflected in genomic diversity of Mucoromycotina.</title>
        <authorList>
            <person name="Muszewska A."/>
            <person name="Okrasinska A."/>
            <person name="Steczkiewicz K."/>
            <person name="Drgas O."/>
            <person name="Orlowska M."/>
            <person name="Perlinska-Lenart U."/>
            <person name="Aleksandrzak-Piekarczyk T."/>
            <person name="Szatraj K."/>
            <person name="Zielenkiewicz U."/>
            <person name="Pilsyk S."/>
            <person name="Malc E."/>
            <person name="Mieczkowski P."/>
            <person name="Kruszewska J.S."/>
            <person name="Biernat P."/>
            <person name="Pawlowska J."/>
        </authorList>
    </citation>
    <scope>NUCLEOTIDE SEQUENCE</scope>
    <source>
        <strain evidence="4">WA0000051536</strain>
    </source>
</reference>
<evidence type="ECO:0000313" key="5">
    <source>
        <dbReference type="Proteomes" id="UP000612746"/>
    </source>
</evidence>
<keyword evidence="1" id="KW-0195">Cyclin</keyword>
<dbReference type="GO" id="GO:0051726">
    <property type="term" value="P:regulation of cell cycle"/>
    <property type="evidence" value="ECO:0007669"/>
    <property type="project" value="InterPro"/>
</dbReference>
<dbReference type="PANTHER" id="PTHR22896">
    <property type="entry name" value="CDK5 AND ABL1 ENZYME SUBSTRATE 1"/>
    <property type="match status" value="1"/>
</dbReference>
<dbReference type="Proteomes" id="UP000612746">
    <property type="component" value="Unassembled WGS sequence"/>
</dbReference>
<sequence length="544" mass="60934">MSTAHRTSRRETARQAAFTFLSNIALGSEVDRSQVRNDLSDSTDALSDPKTQNFANSRPLEANTSQISERSGYAIGTSFDGHSSLNSTHAAKRGPDLKVDTSRRENMGTLLRKQSSPGVPEDWSESPLDLRLRDAGQSANGGKYLQLVNTYAAFYLVTNLCIMLLGSKSLHSVDSSLSDGDIDDSALSRSGQLSGPASAVLTSSETNATSLLSKQLESRPEAFINHNYGGPYGRRMKSDNFEDNDGHHHKLTREDNSKPIASEKIKKKHVEREQHTGMGILSAFRYYSDKIRQSAIKRRGETTSNTGYVQQQIANHDHQRRRPAQSFGHFLDPCGSLQPEEIVQEQLLPSAYDPYFLENQMYSPDRIKPGGSSHGTSTQLRPADVKRELNEMFRSEHPEIPVEITLSKIRAIKLHLLEVGKELDLEVSSVAHAYVYFEKLVIRNIITKKNRKLIAGCCLFLAVKVNEPKGSRLQPLLDAIDDELDIDSEEILEHEFAVFADLEFNLYVPRREFMPHFERICSELELKSIEAYLGDLNFFAADTI</sequence>
<keyword evidence="5" id="KW-1185">Reference proteome</keyword>
<gene>
    <name evidence="4" type="ORF">INT44_000004</name>
</gene>
<name>A0A8H7PH53_9FUNG</name>
<feature type="region of interest" description="Disordered" evidence="2">
    <location>
        <begin position="36"/>
        <end position="67"/>
    </location>
</feature>
<dbReference type="SUPFAM" id="SSF47954">
    <property type="entry name" value="Cyclin-like"/>
    <property type="match status" value="1"/>
</dbReference>
<organism evidence="4 5">
    <name type="scientific">Umbelopsis vinacea</name>
    <dbReference type="NCBI Taxonomy" id="44442"/>
    <lineage>
        <taxon>Eukaryota</taxon>
        <taxon>Fungi</taxon>
        <taxon>Fungi incertae sedis</taxon>
        <taxon>Mucoromycota</taxon>
        <taxon>Mucoromycotina</taxon>
        <taxon>Umbelopsidomycetes</taxon>
        <taxon>Umbelopsidales</taxon>
        <taxon>Umbelopsidaceae</taxon>
        <taxon>Umbelopsis</taxon>
    </lineage>
</organism>
<accession>A0A8H7PH53</accession>
<evidence type="ECO:0000256" key="2">
    <source>
        <dbReference type="SAM" id="MobiDB-lite"/>
    </source>
</evidence>
<dbReference type="InterPro" id="IPR012388">
    <property type="entry name" value="CABLES1/2"/>
</dbReference>
<comment type="caution">
    <text evidence="4">The sequence shown here is derived from an EMBL/GenBank/DDBJ whole genome shotgun (WGS) entry which is preliminary data.</text>
</comment>
<comment type="similarity">
    <text evidence="1">Belongs to the cyclin family.</text>
</comment>
<dbReference type="AlphaFoldDB" id="A0A8H7PH53"/>
<dbReference type="PANTHER" id="PTHR22896:SF0">
    <property type="entry name" value="CYCLIN N-TERMINAL DOMAIN-CONTAINING PROTEIN"/>
    <property type="match status" value="1"/>
</dbReference>
<dbReference type="SMART" id="SM00385">
    <property type="entry name" value="CYCLIN"/>
    <property type="match status" value="1"/>
</dbReference>
<dbReference type="InterPro" id="IPR036915">
    <property type="entry name" value="Cyclin-like_sf"/>
</dbReference>
<feature type="domain" description="Cyclin-like" evidence="3">
    <location>
        <begin position="414"/>
        <end position="500"/>
    </location>
</feature>
<evidence type="ECO:0000259" key="3">
    <source>
        <dbReference type="SMART" id="SM00385"/>
    </source>
</evidence>
<dbReference type="Gene3D" id="1.10.472.10">
    <property type="entry name" value="Cyclin-like"/>
    <property type="match status" value="1"/>
</dbReference>
<dbReference type="Pfam" id="PF00134">
    <property type="entry name" value="Cyclin_N"/>
    <property type="match status" value="1"/>
</dbReference>
<evidence type="ECO:0000313" key="4">
    <source>
        <dbReference type="EMBL" id="KAG2173891.1"/>
    </source>
</evidence>
<dbReference type="CDD" id="cd20556">
    <property type="entry name" value="CYCLIN_CABLES"/>
    <property type="match status" value="1"/>
</dbReference>
<dbReference type="InterPro" id="IPR013763">
    <property type="entry name" value="Cyclin-like_dom"/>
</dbReference>
<protein>
    <recommendedName>
        <fullName evidence="3">Cyclin-like domain-containing protein</fullName>
    </recommendedName>
</protein>
<dbReference type="InterPro" id="IPR006671">
    <property type="entry name" value="Cyclin_N"/>
</dbReference>
<dbReference type="EMBL" id="JAEPRA010000017">
    <property type="protein sequence ID" value="KAG2173891.1"/>
    <property type="molecule type" value="Genomic_DNA"/>
</dbReference>
<feature type="compositionally biased region" description="Polar residues" evidence="2">
    <location>
        <begin position="40"/>
        <end position="67"/>
    </location>
</feature>
<evidence type="ECO:0000256" key="1">
    <source>
        <dbReference type="RuleBase" id="RU000383"/>
    </source>
</evidence>
<proteinExistence type="inferred from homology"/>
<dbReference type="OrthoDB" id="5353095at2759"/>